<evidence type="ECO:0000313" key="16">
    <source>
        <dbReference type="Proteomes" id="UP000077037"/>
    </source>
</evidence>
<dbReference type="CDD" id="cd08200">
    <property type="entry name" value="catalase_peroxidase_2"/>
    <property type="match status" value="1"/>
</dbReference>
<dbReference type="GO" id="GO:0004096">
    <property type="term" value="F:catalase activity"/>
    <property type="evidence" value="ECO:0007669"/>
    <property type="project" value="UniProtKB-UniRule"/>
</dbReference>
<dbReference type="GO" id="GO:0042744">
    <property type="term" value="P:hydrogen peroxide catabolic process"/>
    <property type="evidence" value="ECO:0007669"/>
    <property type="project" value="UniProtKB-KW"/>
</dbReference>
<feature type="active site" description="Proton acceptor" evidence="12">
    <location>
        <position position="92"/>
    </location>
</feature>
<dbReference type="PANTHER" id="PTHR30555:SF0">
    <property type="entry name" value="CATALASE-PEROXIDASE"/>
    <property type="match status" value="1"/>
</dbReference>
<comment type="function">
    <text evidence="12">Bifunctional enzyme with both catalase and broad-spectrum peroxidase activity.</text>
</comment>
<dbReference type="EC" id="1.11.1.21" evidence="10 12"/>
<evidence type="ECO:0000256" key="9">
    <source>
        <dbReference type="ARBA" id="ARBA00060838"/>
    </source>
</evidence>
<dbReference type="GO" id="GO:0005829">
    <property type="term" value="C:cytosol"/>
    <property type="evidence" value="ECO:0007669"/>
    <property type="project" value="UniProtKB-ARBA"/>
</dbReference>
<comment type="catalytic activity">
    <reaction evidence="7 12 13">
        <text>2 H2O2 = O2 + 2 H2O</text>
        <dbReference type="Rhea" id="RHEA:20309"/>
        <dbReference type="ChEBI" id="CHEBI:15377"/>
        <dbReference type="ChEBI" id="CHEBI:15379"/>
        <dbReference type="ChEBI" id="CHEBI:16240"/>
        <dbReference type="EC" id="1.11.1.21"/>
    </reaction>
</comment>
<dbReference type="GO" id="GO:0070301">
    <property type="term" value="P:cellular response to hydrogen peroxide"/>
    <property type="evidence" value="ECO:0007669"/>
    <property type="project" value="TreeGrafter"/>
</dbReference>
<dbReference type="PRINTS" id="PR00460">
    <property type="entry name" value="BPEROXIDASE"/>
</dbReference>
<keyword evidence="1 12" id="KW-0575">Peroxidase</keyword>
<dbReference type="HAMAP" id="MF_01961">
    <property type="entry name" value="Catal_peroxid"/>
    <property type="match status" value="1"/>
</dbReference>
<evidence type="ECO:0000256" key="2">
    <source>
        <dbReference type="ARBA" id="ARBA00022617"/>
    </source>
</evidence>
<comment type="subunit">
    <text evidence="12">Homodimer or homotetramer.</text>
</comment>
<dbReference type="FunFam" id="1.10.520.10:FF:000002">
    <property type="entry name" value="Catalase-peroxidase"/>
    <property type="match status" value="1"/>
</dbReference>
<evidence type="ECO:0000259" key="14">
    <source>
        <dbReference type="PROSITE" id="PS50873"/>
    </source>
</evidence>
<proteinExistence type="inferred from homology"/>
<dbReference type="PROSITE" id="PS00435">
    <property type="entry name" value="PEROXIDASE_1"/>
    <property type="match status" value="1"/>
</dbReference>
<keyword evidence="6 12" id="KW-0376">Hydrogen peroxide</keyword>
<evidence type="ECO:0000256" key="4">
    <source>
        <dbReference type="ARBA" id="ARBA00023002"/>
    </source>
</evidence>
<dbReference type="InterPro" id="IPR010255">
    <property type="entry name" value="Haem_peroxidase_sf"/>
</dbReference>
<comment type="catalytic activity">
    <reaction evidence="8 12 13">
        <text>H2O2 + AH2 = A + 2 H2O</text>
        <dbReference type="Rhea" id="RHEA:30275"/>
        <dbReference type="ChEBI" id="CHEBI:13193"/>
        <dbReference type="ChEBI" id="CHEBI:15377"/>
        <dbReference type="ChEBI" id="CHEBI:16240"/>
        <dbReference type="ChEBI" id="CHEBI:17499"/>
        <dbReference type="EC" id="1.11.1.21"/>
    </reaction>
</comment>
<feature type="domain" description="Plant heme peroxidase family profile" evidence="14">
    <location>
        <begin position="143"/>
        <end position="441"/>
    </location>
</feature>
<dbReference type="SUPFAM" id="SSF48113">
    <property type="entry name" value="Heme-dependent peroxidases"/>
    <property type="match status" value="2"/>
</dbReference>
<evidence type="ECO:0000256" key="11">
    <source>
        <dbReference type="ARBA" id="ARBA00074141"/>
    </source>
</evidence>
<dbReference type="NCBIfam" id="TIGR00198">
    <property type="entry name" value="cat_per_HPI"/>
    <property type="match status" value="1"/>
</dbReference>
<evidence type="ECO:0000256" key="12">
    <source>
        <dbReference type="HAMAP-Rule" id="MF_01961"/>
    </source>
</evidence>
<name>A0A157NEQ0_9BORD</name>
<dbReference type="PRINTS" id="PR00458">
    <property type="entry name" value="PEROXIDASE"/>
</dbReference>
<evidence type="ECO:0000256" key="5">
    <source>
        <dbReference type="ARBA" id="ARBA00023004"/>
    </source>
</evidence>
<evidence type="ECO:0000256" key="10">
    <source>
        <dbReference type="ARBA" id="ARBA00067012"/>
    </source>
</evidence>
<dbReference type="OrthoDB" id="9759743at2"/>
<evidence type="ECO:0000256" key="8">
    <source>
        <dbReference type="ARBA" id="ARBA00051651"/>
    </source>
</evidence>
<dbReference type="RefSeq" id="WP_066410502.1">
    <property type="nucleotide sequence ID" value="NZ_FKBS01000014.1"/>
</dbReference>
<dbReference type="PANTHER" id="PTHR30555">
    <property type="entry name" value="HYDROPEROXIDASE I, BIFUNCTIONAL CATALASE-PEROXIDASE"/>
    <property type="match status" value="1"/>
</dbReference>
<dbReference type="FunFam" id="1.10.520.10:FF:000004">
    <property type="entry name" value="Catalase-peroxidase"/>
    <property type="match status" value="1"/>
</dbReference>
<evidence type="ECO:0000256" key="13">
    <source>
        <dbReference type="RuleBase" id="RU003451"/>
    </source>
</evidence>
<dbReference type="GO" id="GO:0020037">
    <property type="term" value="F:heme binding"/>
    <property type="evidence" value="ECO:0007669"/>
    <property type="project" value="InterPro"/>
</dbReference>
<dbReference type="Gene3D" id="1.10.420.10">
    <property type="entry name" value="Peroxidase, domain 2"/>
    <property type="match status" value="2"/>
</dbReference>
<dbReference type="FunFam" id="1.10.420.10:FF:000002">
    <property type="entry name" value="Catalase-peroxidase"/>
    <property type="match status" value="1"/>
</dbReference>
<dbReference type="PROSITE" id="PS00436">
    <property type="entry name" value="PEROXIDASE_2"/>
    <property type="match status" value="1"/>
</dbReference>
<feature type="binding site" description="axial binding residue" evidence="12">
    <location>
        <position position="284"/>
    </location>
    <ligand>
        <name>heme b</name>
        <dbReference type="ChEBI" id="CHEBI:60344"/>
    </ligand>
    <ligandPart>
        <name>Fe</name>
        <dbReference type="ChEBI" id="CHEBI:18248"/>
    </ligandPart>
</feature>
<keyword evidence="3 12" id="KW-0479">Metal-binding</keyword>
<feature type="cross-link" description="Tryptophyl-tyrosyl-methioninium (Tyr-Met) (with Trp-91)" evidence="12">
    <location>
        <begin position="243"/>
        <end position="269"/>
    </location>
</feature>
<feature type="site" description="Transition state stabilizer" evidence="12">
    <location>
        <position position="88"/>
    </location>
</feature>
<dbReference type="InterPro" id="IPR019794">
    <property type="entry name" value="Peroxidases_AS"/>
</dbReference>
<evidence type="ECO:0000256" key="6">
    <source>
        <dbReference type="ARBA" id="ARBA00023324"/>
    </source>
</evidence>
<evidence type="ECO:0000256" key="3">
    <source>
        <dbReference type="ARBA" id="ARBA00022723"/>
    </source>
</evidence>
<dbReference type="FunFam" id="1.10.420.10:FF:000004">
    <property type="entry name" value="Catalase-peroxidase"/>
    <property type="match status" value="1"/>
</dbReference>
<evidence type="ECO:0000256" key="7">
    <source>
        <dbReference type="ARBA" id="ARBA00049145"/>
    </source>
</evidence>
<dbReference type="CDD" id="cd00649">
    <property type="entry name" value="catalase_peroxidase_1"/>
    <property type="match status" value="1"/>
</dbReference>
<dbReference type="EMBL" id="FKBS01000014">
    <property type="protein sequence ID" value="SAI19723.1"/>
    <property type="molecule type" value="Genomic_DNA"/>
</dbReference>
<dbReference type="Gene3D" id="1.10.520.10">
    <property type="match status" value="2"/>
</dbReference>
<dbReference type="NCBIfam" id="NF011635">
    <property type="entry name" value="PRK15061.1"/>
    <property type="match status" value="1"/>
</dbReference>
<comment type="cofactor">
    <cofactor evidence="12">
        <name>heme b</name>
        <dbReference type="ChEBI" id="CHEBI:60344"/>
    </cofactor>
    <text evidence="12">Binds 1 heme b (iron(II)-protoporphyrin IX) group per dimer.</text>
</comment>
<evidence type="ECO:0000313" key="15">
    <source>
        <dbReference type="EMBL" id="SAI19723.1"/>
    </source>
</evidence>
<keyword evidence="4 12" id="KW-0560">Oxidoreductase</keyword>
<accession>A0A157NEQ0</accession>
<comment type="PTM">
    <text evidence="12">Formation of the three residue Trp-Tyr-Met cross-link is important for the catalase, but not the peroxidase activity of the enzyme.</text>
</comment>
<comment type="similarity">
    <text evidence="9 12 13">Belongs to the peroxidase family. Peroxidase/catalase subfamily.</text>
</comment>
<keyword evidence="5 12" id="KW-0408">Iron</keyword>
<protein>
    <recommendedName>
        <fullName evidence="11 12">Catalase-peroxidase</fullName>
        <shortName evidence="12">CP</shortName>
        <ecNumber evidence="10 12">1.11.1.21</ecNumber>
    </recommendedName>
    <alternativeName>
        <fullName evidence="12">Peroxidase/catalase</fullName>
    </alternativeName>
</protein>
<dbReference type="AlphaFoldDB" id="A0A157NEQ0"/>
<dbReference type="GO" id="GO:0046872">
    <property type="term" value="F:metal ion binding"/>
    <property type="evidence" value="ECO:0007669"/>
    <property type="project" value="UniProtKB-KW"/>
</dbReference>
<dbReference type="InterPro" id="IPR000763">
    <property type="entry name" value="Catalase_peroxidase"/>
</dbReference>
<dbReference type="Proteomes" id="UP000077037">
    <property type="component" value="Unassembled WGS sequence"/>
</dbReference>
<dbReference type="InterPro" id="IPR002016">
    <property type="entry name" value="Haem_peroxidase"/>
</dbReference>
<dbReference type="Pfam" id="PF00141">
    <property type="entry name" value="peroxidase"/>
    <property type="match status" value="2"/>
</dbReference>
<keyword evidence="2 12" id="KW-0349">Heme</keyword>
<evidence type="ECO:0000256" key="1">
    <source>
        <dbReference type="ARBA" id="ARBA00022559"/>
    </source>
</evidence>
<sequence length="753" mass="82807">MSNAPKCPFNHAAGGGTTNRDWWPQQLRLDLLAQHSEKSDPMGRDFDYAEAFKSLDLAAVKRDLAALMTDSQDWWPADFGHYGPLFIRMAWHSAGTYRIGDGRGGAGRGQQRFAPLNSWPDNVSLDKARRLLWPIKQKYGCKLSWADLLVLTGNVALETMGFKTLGFAGGRADTWEPDNDVYWGNEKTWLGGDVRYGKGAAGRDGSDDGVLVADAQMHGQEESRNDDRRLENPLAAVQMGLIYVNPEGPDGNPDPIAAAHDIRETFARMAMDDEETVALIAGGHTFGKTHGAGPADNVGAEPEAADLENQGLGWHNKFGTGRGADTITSGLEVTWTSTPTQWGIGFFANLFEHEWELTKSPAGAHQWVARNAKETIPHAHDASKKLLPTMLTTDLSLRMDPAYEKISRRFYENPQEFADAFARAWFKLTHRDMGPRARYLGPEVPAQEFNWQDPIPAVDHKLVDEQDIAALKQKIAAAGLPVSQLVSTAWASASTFRGSDKRGGANGARIRLAPQKDWEVNQPEQLAQVLKALEGIQAEFNGAQSGGKKISLADLIVLAGGAAIEQAAEKAGHRITVPFAPGRMDASQEQTDVDSVNALEPVADGFRNYTKAKYRIPAEALLVDRAQLLTLTTPEMTVLLGGLRVLNVHVGKDAHGVFTDRPETLTPDFFRNLLDMATEWKPVTPERDLFEGFDRKTGQKKWTGTRIDLVFGAHAQLRALGEVYASADGEKKFVRDFVAAWTKVMNLDRYDLA</sequence>
<reference evidence="15 16" key="1">
    <citation type="submission" date="2016-03" db="EMBL/GenBank/DDBJ databases">
        <authorList>
            <consortium name="Pathogen Informatics"/>
        </authorList>
    </citation>
    <scope>NUCLEOTIDE SEQUENCE [LARGE SCALE GENOMIC DNA]</scope>
    <source>
        <strain evidence="15 16">NCTC13364</strain>
    </source>
</reference>
<dbReference type="PROSITE" id="PS50873">
    <property type="entry name" value="PEROXIDASE_4"/>
    <property type="match status" value="1"/>
</dbReference>
<comment type="caution">
    <text evidence="12">Lacks conserved residue(s) required for the propagation of feature annotation.</text>
</comment>
<organism evidence="15 16">
    <name type="scientific">Bordetella ansorpii</name>
    <dbReference type="NCBI Taxonomy" id="288768"/>
    <lineage>
        <taxon>Bacteria</taxon>
        <taxon>Pseudomonadati</taxon>
        <taxon>Pseudomonadota</taxon>
        <taxon>Betaproteobacteria</taxon>
        <taxon>Burkholderiales</taxon>
        <taxon>Alcaligenaceae</taxon>
        <taxon>Bordetella</taxon>
    </lineage>
</organism>
<gene>
    <name evidence="12 15" type="primary">katG</name>
    <name evidence="15" type="ORF">SAMEA1982600_01610</name>
</gene>
<dbReference type="InterPro" id="IPR019793">
    <property type="entry name" value="Peroxidases_heam-ligand_BS"/>
</dbReference>